<dbReference type="GO" id="GO:0050660">
    <property type="term" value="F:flavin adenine dinucleotide binding"/>
    <property type="evidence" value="ECO:0007669"/>
    <property type="project" value="InterPro"/>
</dbReference>
<dbReference type="Proteomes" id="UP001279734">
    <property type="component" value="Unassembled WGS sequence"/>
</dbReference>
<dbReference type="InterPro" id="IPR036188">
    <property type="entry name" value="FAD/NAD-bd_sf"/>
</dbReference>
<dbReference type="InterPro" id="IPR000172">
    <property type="entry name" value="GMC_OxRdtase_N"/>
</dbReference>
<dbReference type="PANTHER" id="PTHR46056:SF4">
    <property type="entry name" value="LONG-CHAIN-ALCOHOL OXIDASE FAO4A"/>
    <property type="match status" value="1"/>
</dbReference>
<evidence type="ECO:0000256" key="14">
    <source>
        <dbReference type="SAM" id="Phobius"/>
    </source>
</evidence>
<sequence length="822" mass="89418">MISIFMASSGGHINVENTSGEEHAIVVELDGIDRRRLILNHGGGGRGEGCGGGGGLGTQLNYVNKLSSREMDSLTALCDTFLPSVDPLDAGCSAADESAARFFQTSASMAGTPEHLAGLISERLRHHVGLIRLTLWLLSTRIGTLMVGGIGSVTPQFPYLHSFSELSLERRQQIMLSCSLSCIFLSRMFFMGFKILILFAFFTQLNEKNSNLSWNAIGYCGPDPDFVAKKRRAGIPNQHSCLISETQENGQTEENEYHRHEEELFGPLCKGIVRIEQPRELIAESLRNRGFRVSMYHTKKRRLTISDPALIIQCDAVVIGSGNGGGVVAGVLAKAGYKVLVLEKGKYCARTNLSLLEGPTLDQMYEAAGLLSTQDLGVLILAGSTVGGGSTVNWSASIRTPEHVIRDWSQTYGLELFDSKLYKEAMNIVCERMGVQHDVEEEGLNNAVLREGCLELGYPVQTIPRNSSSDHYCGWCGLGCSDGRKKGTAETWLKDLVNSGNGSILPNCEATKVLHHRKKGRSRDSATGVAFEFRCRGAKELCIVESKVTIVACGALNTPALLRKSGLKNGSIGQNLHLHPATMAWGYFPETNSPLKDQKKSYEGGIMTAMSTVVANFDICDYGVIIQTPSLHPGLFSAVMPWKSGLDMKMRMSRFARTAHLLAIARDRGSGKISSNPQKISYRIDATDEANLKKAVEKMLRILAAAGAEEIGTHHAKGESINVKRVSFHEFERFVKRESGRALSGLSAPLATAHQMGSCRMGIDPTTSAVNQMGETWEVEGLFVADSSVFPTALGVNPMVTVQATAYCTAQSVLQVLKRKRS</sequence>
<dbReference type="EC" id="1.1.3.20" evidence="5"/>
<accession>A0AAD3S372</accession>
<dbReference type="SUPFAM" id="SSF51905">
    <property type="entry name" value="FAD/NAD(P)-binding domain"/>
    <property type="match status" value="1"/>
</dbReference>
<organism evidence="17 18">
    <name type="scientific">Nepenthes gracilis</name>
    <name type="common">Slender pitcher plant</name>
    <dbReference type="NCBI Taxonomy" id="150966"/>
    <lineage>
        <taxon>Eukaryota</taxon>
        <taxon>Viridiplantae</taxon>
        <taxon>Streptophyta</taxon>
        <taxon>Embryophyta</taxon>
        <taxon>Tracheophyta</taxon>
        <taxon>Spermatophyta</taxon>
        <taxon>Magnoliopsida</taxon>
        <taxon>eudicotyledons</taxon>
        <taxon>Gunneridae</taxon>
        <taxon>Pentapetalae</taxon>
        <taxon>Caryophyllales</taxon>
        <taxon>Nepenthaceae</taxon>
        <taxon>Nepenthes</taxon>
    </lineage>
</organism>
<dbReference type="InterPro" id="IPR012400">
    <property type="entry name" value="Long_Oxdase"/>
</dbReference>
<comment type="catalytic activity">
    <reaction evidence="1">
        <text>a long-chain primary fatty alcohol + O2 = a long-chain fatty aldehyde + H2O2</text>
        <dbReference type="Rhea" id="RHEA:22756"/>
        <dbReference type="ChEBI" id="CHEBI:15379"/>
        <dbReference type="ChEBI" id="CHEBI:16240"/>
        <dbReference type="ChEBI" id="CHEBI:17176"/>
        <dbReference type="ChEBI" id="CHEBI:77396"/>
        <dbReference type="EC" id="1.1.3.20"/>
    </reaction>
</comment>
<dbReference type="Gene3D" id="3.50.50.60">
    <property type="entry name" value="FAD/NAD(P)-binding domain"/>
    <property type="match status" value="2"/>
</dbReference>
<dbReference type="Pfam" id="PF00732">
    <property type="entry name" value="GMC_oxred_N"/>
    <property type="match status" value="1"/>
</dbReference>
<comment type="function">
    <text evidence="2">Long-chain fatty alcohol oxidase involved in the omega-oxidation pathway of lipid degradation.</text>
</comment>
<proteinExistence type="inferred from homology"/>
<gene>
    <name evidence="17" type="ORF">Nepgr_005449</name>
</gene>
<dbReference type="Pfam" id="PF05199">
    <property type="entry name" value="GMC_oxred_C"/>
    <property type="match status" value="1"/>
</dbReference>
<evidence type="ECO:0000256" key="12">
    <source>
        <dbReference type="PIRSR" id="PIRSR028937-1"/>
    </source>
</evidence>
<comment type="similarity">
    <text evidence="4">Belongs to the GMC oxidoreductase family.</text>
</comment>
<name>A0AAD3S372_NEPGR</name>
<evidence type="ECO:0000313" key="17">
    <source>
        <dbReference type="EMBL" id="GMH03610.1"/>
    </source>
</evidence>
<evidence type="ECO:0000256" key="10">
    <source>
        <dbReference type="ARBA" id="ARBA00023002"/>
    </source>
</evidence>
<keyword evidence="6" id="KW-0285">Flavoprotein</keyword>
<evidence type="ECO:0000256" key="1">
    <source>
        <dbReference type="ARBA" id="ARBA00000920"/>
    </source>
</evidence>
<dbReference type="GO" id="GO:0046577">
    <property type="term" value="F:long-chain-alcohol oxidase activity"/>
    <property type="evidence" value="ECO:0007669"/>
    <property type="project" value="UniProtKB-EC"/>
</dbReference>
<keyword evidence="7 14" id="KW-0812">Transmembrane</keyword>
<evidence type="ECO:0000256" key="2">
    <source>
        <dbReference type="ARBA" id="ARBA00003842"/>
    </source>
</evidence>
<evidence type="ECO:0000256" key="9">
    <source>
        <dbReference type="ARBA" id="ARBA00022989"/>
    </source>
</evidence>
<evidence type="ECO:0000259" key="16">
    <source>
        <dbReference type="Pfam" id="PF05199"/>
    </source>
</evidence>
<keyword evidence="10" id="KW-0560">Oxidoreductase</keyword>
<dbReference type="GO" id="GO:0016020">
    <property type="term" value="C:membrane"/>
    <property type="evidence" value="ECO:0007669"/>
    <property type="project" value="UniProtKB-SubCell"/>
</dbReference>
<evidence type="ECO:0000256" key="8">
    <source>
        <dbReference type="ARBA" id="ARBA00022827"/>
    </source>
</evidence>
<evidence type="ECO:0000256" key="11">
    <source>
        <dbReference type="ARBA" id="ARBA00023136"/>
    </source>
</evidence>
<feature type="domain" description="Glucose-methanol-choline oxidoreductase C-terminal" evidence="16">
    <location>
        <begin position="679"/>
        <end position="806"/>
    </location>
</feature>
<keyword evidence="9 14" id="KW-1133">Transmembrane helix</keyword>
<evidence type="ECO:0000256" key="6">
    <source>
        <dbReference type="ARBA" id="ARBA00022630"/>
    </source>
</evidence>
<evidence type="ECO:0000256" key="3">
    <source>
        <dbReference type="ARBA" id="ARBA00004370"/>
    </source>
</evidence>
<keyword evidence="18" id="KW-1185">Reference proteome</keyword>
<feature type="transmembrane region" description="Helical" evidence="14">
    <location>
        <begin position="174"/>
        <end position="202"/>
    </location>
</feature>
<protein>
    <recommendedName>
        <fullName evidence="5">long-chain-alcohol oxidase</fullName>
        <ecNumber evidence="5">1.1.3.20</ecNumber>
    </recommendedName>
</protein>
<dbReference type="InterPro" id="IPR007867">
    <property type="entry name" value="GMC_OxRtase_C"/>
</dbReference>
<evidence type="ECO:0000313" key="18">
    <source>
        <dbReference type="Proteomes" id="UP001279734"/>
    </source>
</evidence>
<feature type="domain" description="Glucose-methanol-choline oxidoreductase N-terminal" evidence="15">
    <location>
        <begin position="362"/>
        <end position="581"/>
    </location>
</feature>
<evidence type="ECO:0000256" key="5">
    <source>
        <dbReference type="ARBA" id="ARBA00013125"/>
    </source>
</evidence>
<evidence type="ECO:0000256" key="13">
    <source>
        <dbReference type="PIRSR" id="PIRSR028937-2"/>
    </source>
</evidence>
<dbReference type="EMBL" id="BSYO01000004">
    <property type="protein sequence ID" value="GMH03610.1"/>
    <property type="molecule type" value="Genomic_DNA"/>
</dbReference>
<feature type="binding site" evidence="13">
    <location>
        <begin position="314"/>
        <end position="329"/>
    </location>
    <ligand>
        <name>FAD</name>
        <dbReference type="ChEBI" id="CHEBI:57692"/>
    </ligand>
</feature>
<evidence type="ECO:0000259" key="15">
    <source>
        <dbReference type="Pfam" id="PF00732"/>
    </source>
</evidence>
<keyword evidence="11 14" id="KW-0472">Membrane</keyword>
<comment type="caution">
    <text evidence="17">The sequence shown here is derived from an EMBL/GenBank/DDBJ whole genome shotgun (WGS) entry which is preliminary data.</text>
</comment>
<evidence type="ECO:0000256" key="4">
    <source>
        <dbReference type="ARBA" id="ARBA00010790"/>
    </source>
</evidence>
<comment type="subcellular location">
    <subcellularLocation>
        <location evidence="3">Membrane</location>
    </subcellularLocation>
</comment>
<evidence type="ECO:0000256" key="7">
    <source>
        <dbReference type="ARBA" id="ARBA00022692"/>
    </source>
</evidence>
<reference evidence="17" key="1">
    <citation type="submission" date="2023-05" db="EMBL/GenBank/DDBJ databases">
        <title>Nepenthes gracilis genome sequencing.</title>
        <authorList>
            <person name="Fukushima K."/>
        </authorList>
    </citation>
    <scope>NUCLEOTIDE SEQUENCE</scope>
    <source>
        <strain evidence="17">SING2019-196</strain>
    </source>
</reference>
<keyword evidence="8 13" id="KW-0274">FAD</keyword>
<dbReference type="PIRSF" id="PIRSF028937">
    <property type="entry name" value="Lg_Ch_AO"/>
    <property type="match status" value="1"/>
</dbReference>
<feature type="active site" description="Proton acceptor" evidence="12">
    <location>
        <position position="754"/>
    </location>
</feature>
<dbReference type="PANTHER" id="PTHR46056">
    <property type="entry name" value="LONG-CHAIN-ALCOHOL OXIDASE"/>
    <property type="match status" value="1"/>
</dbReference>
<dbReference type="AlphaFoldDB" id="A0AAD3S372"/>